<protein>
    <submittedName>
        <fullName evidence="11">Cytochrome c oxidase subunit 5A</fullName>
    </submittedName>
</protein>
<comment type="similarity">
    <text evidence="3">Belongs to the cytochrome c oxidase IV family.</text>
</comment>
<keyword evidence="5" id="KW-0999">Mitochondrion inner membrane</keyword>
<gene>
    <name evidence="11" type="primary">COX5A</name>
    <name evidence="11" type="ORF">EHS24_006073</name>
</gene>
<dbReference type="FunFam" id="1.10.442.10:FF:000002">
    <property type="entry name" value="Cytochrome c oxidase subunit V"/>
    <property type="match status" value="1"/>
</dbReference>
<dbReference type="PANTHER" id="PTHR10707:SF10">
    <property type="entry name" value="CYTOCHROME C OXIDASE SUBUNIT 4"/>
    <property type="match status" value="1"/>
</dbReference>
<dbReference type="InterPro" id="IPR004203">
    <property type="entry name" value="Cyt_c_oxidase_su4_fam"/>
</dbReference>
<evidence type="ECO:0000313" key="12">
    <source>
        <dbReference type="Proteomes" id="UP000279236"/>
    </source>
</evidence>
<dbReference type="InterPro" id="IPR036639">
    <property type="entry name" value="Cyt_c_oxidase_su4_sf"/>
</dbReference>
<accession>A0A427Y0B5</accession>
<keyword evidence="7" id="KW-1133">Transmembrane helix</keyword>
<dbReference type="Gene3D" id="1.10.442.10">
    <property type="entry name" value="Cytochrome c oxidase subunit IV"/>
    <property type="match status" value="1"/>
</dbReference>
<keyword evidence="6" id="KW-0809">Transit peptide</keyword>
<keyword evidence="4" id="KW-0812">Transmembrane</keyword>
<proteinExistence type="inferred from homology"/>
<dbReference type="STRING" id="105984.A0A427Y0B5"/>
<evidence type="ECO:0000256" key="5">
    <source>
        <dbReference type="ARBA" id="ARBA00022792"/>
    </source>
</evidence>
<name>A0A427Y0B5_9TREE</name>
<reference evidence="11 12" key="1">
    <citation type="submission" date="2018-11" db="EMBL/GenBank/DDBJ databases">
        <title>Genome sequence of Apiotrichum porosum DSM 27194.</title>
        <authorList>
            <person name="Aliyu H."/>
            <person name="Gorte O."/>
            <person name="Ochsenreither K."/>
        </authorList>
    </citation>
    <scope>NUCLEOTIDE SEQUENCE [LARGE SCALE GENOMIC DNA]</scope>
    <source>
        <strain evidence="11 12">DSM 27194</strain>
    </source>
</reference>
<dbReference type="EMBL" id="RSCE01000003">
    <property type="protein sequence ID" value="RSH84551.1"/>
    <property type="molecule type" value="Genomic_DNA"/>
</dbReference>
<dbReference type="GO" id="GO:0005743">
    <property type="term" value="C:mitochondrial inner membrane"/>
    <property type="evidence" value="ECO:0007669"/>
    <property type="project" value="UniProtKB-SubCell"/>
</dbReference>
<keyword evidence="12" id="KW-1185">Reference proteome</keyword>
<dbReference type="GeneID" id="39590616"/>
<comment type="pathway">
    <text evidence="2">Energy metabolism; oxidative phosphorylation.</text>
</comment>
<evidence type="ECO:0000256" key="8">
    <source>
        <dbReference type="ARBA" id="ARBA00023002"/>
    </source>
</evidence>
<dbReference type="GO" id="GO:0006123">
    <property type="term" value="P:mitochondrial electron transport, cytochrome c to oxygen"/>
    <property type="evidence" value="ECO:0007669"/>
    <property type="project" value="InterPro"/>
</dbReference>
<evidence type="ECO:0000313" key="11">
    <source>
        <dbReference type="EMBL" id="RSH84551.1"/>
    </source>
</evidence>
<dbReference type="PANTHER" id="PTHR10707">
    <property type="entry name" value="CYTOCHROME C OXIDASE SUBUNIT IV"/>
    <property type="match status" value="1"/>
</dbReference>
<dbReference type="CDD" id="cd00922">
    <property type="entry name" value="Cyt_c_Oxidase_IV"/>
    <property type="match status" value="1"/>
</dbReference>
<comment type="caution">
    <text evidence="11">The sequence shown here is derived from an EMBL/GenBank/DDBJ whole genome shotgun (WGS) entry which is preliminary data.</text>
</comment>
<evidence type="ECO:0000256" key="1">
    <source>
        <dbReference type="ARBA" id="ARBA00004434"/>
    </source>
</evidence>
<dbReference type="RefSeq" id="XP_028477999.1">
    <property type="nucleotide sequence ID" value="XM_028621547.1"/>
</dbReference>
<dbReference type="Proteomes" id="UP000279236">
    <property type="component" value="Unassembled WGS sequence"/>
</dbReference>
<evidence type="ECO:0000256" key="2">
    <source>
        <dbReference type="ARBA" id="ARBA00004673"/>
    </source>
</evidence>
<dbReference type="GO" id="GO:0045277">
    <property type="term" value="C:respiratory chain complex IV"/>
    <property type="evidence" value="ECO:0007669"/>
    <property type="project" value="InterPro"/>
</dbReference>
<keyword evidence="10" id="KW-0472">Membrane</keyword>
<sequence>MSLLRVAAVRAAAPLSARAASTSAVHVVSSRSNDGPALANIEASWATLPASEQLEVYQQLEQVQKQDWKQLSTDEKKAAYYVSFGPHGPRTPVNPPGTGIKVFAGTLGAVALALGLFGLARARAPAPPATWSREYQEESTEYLKKQRSNPISGIASEGYKGKGMVMVDN</sequence>
<evidence type="ECO:0000256" key="10">
    <source>
        <dbReference type="ARBA" id="ARBA00023136"/>
    </source>
</evidence>
<evidence type="ECO:0000256" key="9">
    <source>
        <dbReference type="ARBA" id="ARBA00023128"/>
    </source>
</evidence>
<dbReference type="GO" id="GO:0016491">
    <property type="term" value="F:oxidoreductase activity"/>
    <property type="evidence" value="ECO:0007669"/>
    <property type="project" value="UniProtKB-KW"/>
</dbReference>
<evidence type="ECO:0000256" key="3">
    <source>
        <dbReference type="ARBA" id="ARBA00008135"/>
    </source>
</evidence>
<comment type="subcellular location">
    <subcellularLocation>
        <location evidence="1">Mitochondrion inner membrane</location>
        <topology evidence="1">Single-pass membrane protein</topology>
    </subcellularLocation>
</comment>
<evidence type="ECO:0000256" key="6">
    <source>
        <dbReference type="ARBA" id="ARBA00022946"/>
    </source>
</evidence>
<dbReference type="OrthoDB" id="186013at2759"/>
<evidence type="ECO:0000256" key="4">
    <source>
        <dbReference type="ARBA" id="ARBA00022692"/>
    </source>
</evidence>
<keyword evidence="8" id="KW-0560">Oxidoreductase</keyword>
<dbReference type="SUPFAM" id="SSF81406">
    <property type="entry name" value="Mitochondrial cytochrome c oxidase subunit IV"/>
    <property type="match status" value="1"/>
</dbReference>
<organism evidence="11 12">
    <name type="scientific">Apiotrichum porosum</name>
    <dbReference type="NCBI Taxonomy" id="105984"/>
    <lineage>
        <taxon>Eukaryota</taxon>
        <taxon>Fungi</taxon>
        <taxon>Dikarya</taxon>
        <taxon>Basidiomycota</taxon>
        <taxon>Agaricomycotina</taxon>
        <taxon>Tremellomycetes</taxon>
        <taxon>Trichosporonales</taxon>
        <taxon>Trichosporonaceae</taxon>
        <taxon>Apiotrichum</taxon>
    </lineage>
</organism>
<dbReference type="AlphaFoldDB" id="A0A427Y0B5"/>
<keyword evidence="9" id="KW-0496">Mitochondrion</keyword>
<evidence type="ECO:0000256" key="7">
    <source>
        <dbReference type="ARBA" id="ARBA00022989"/>
    </source>
</evidence>
<dbReference type="Pfam" id="PF02936">
    <property type="entry name" value="COX4"/>
    <property type="match status" value="1"/>
</dbReference>